<evidence type="ECO:0000313" key="3">
    <source>
        <dbReference type="Proteomes" id="UP000232060"/>
    </source>
</evidence>
<feature type="domain" description="Ricin B lectin" evidence="1">
    <location>
        <begin position="43"/>
        <end position="155"/>
    </location>
</feature>
<evidence type="ECO:0000313" key="2">
    <source>
        <dbReference type="EMBL" id="PJC91256.1"/>
    </source>
</evidence>
<dbReference type="OrthoDB" id="3498399at2"/>
<reference evidence="2 3" key="1">
    <citation type="submission" date="2017-11" db="EMBL/GenBank/DDBJ databases">
        <title>Draft genome sequence of environmental isolate Aeromonas lusitania sp. nov. MDC 2473.</title>
        <authorList>
            <person name="Colston S.M."/>
            <person name="Navarro A."/>
            <person name="Martinez-Murcia A.J."/>
            <person name="Graf J."/>
        </authorList>
    </citation>
    <scope>NUCLEOTIDE SEQUENCE [LARGE SCALE GENOMIC DNA]</scope>
    <source>
        <strain evidence="2 3">MDC 2473</strain>
    </source>
</reference>
<comment type="caution">
    <text evidence="2">The sequence shown here is derived from an EMBL/GenBank/DDBJ whole genome shotgun (WGS) entry which is preliminary data.</text>
</comment>
<dbReference type="RefSeq" id="WP_100861764.1">
    <property type="nucleotide sequence ID" value="NZ_PGCP01000060.1"/>
</dbReference>
<dbReference type="SUPFAM" id="SSF50370">
    <property type="entry name" value="Ricin B-like lectins"/>
    <property type="match status" value="1"/>
</dbReference>
<protein>
    <submittedName>
        <fullName evidence="2">Lectin</fullName>
    </submittedName>
</protein>
<dbReference type="Proteomes" id="UP000232060">
    <property type="component" value="Unassembled WGS sequence"/>
</dbReference>
<sequence>MQHNTLQPGLLALLTLTLGGCAALQPKPDALMLGVSPKTTHTTAYTLITSGGFCVTLSEQGSLLTQECDKGPNQQFDWDAGALQLAQRCLIAKGDDELTLADCQDDSHQWQWQADRLFNRQLSLCLDVAGRRHHPGTPLRLAECYGGANQSFEWKQEGGLLDSLALPKLAW</sequence>
<dbReference type="AlphaFoldDB" id="A0A2M8H3U7"/>
<dbReference type="Gene3D" id="2.80.10.50">
    <property type="match status" value="2"/>
</dbReference>
<dbReference type="InterPro" id="IPR035992">
    <property type="entry name" value="Ricin_B-like_lectins"/>
</dbReference>
<keyword evidence="3" id="KW-1185">Reference proteome</keyword>
<name>A0A2M8H3U7_9GAMM</name>
<proteinExistence type="predicted"/>
<gene>
    <name evidence="2" type="ORF">CUC44_20900</name>
</gene>
<organism evidence="2 3">
    <name type="scientific">Aeromonas lusitana</name>
    <dbReference type="NCBI Taxonomy" id="931529"/>
    <lineage>
        <taxon>Bacteria</taxon>
        <taxon>Pseudomonadati</taxon>
        <taxon>Pseudomonadota</taxon>
        <taxon>Gammaproteobacteria</taxon>
        <taxon>Aeromonadales</taxon>
        <taxon>Aeromonadaceae</taxon>
        <taxon>Aeromonas</taxon>
    </lineage>
</organism>
<dbReference type="EMBL" id="PGCP01000060">
    <property type="protein sequence ID" value="PJC91256.1"/>
    <property type="molecule type" value="Genomic_DNA"/>
</dbReference>
<dbReference type="SMART" id="SM00458">
    <property type="entry name" value="RICIN"/>
    <property type="match status" value="1"/>
</dbReference>
<accession>A0A2M8H3U7</accession>
<evidence type="ECO:0000259" key="1">
    <source>
        <dbReference type="SMART" id="SM00458"/>
    </source>
</evidence>
<dbReference type="InterPro" id="IPR000772">
    <property type="entry name" value="Ricin_B_lectin"/>
</dbReference>
<dbReference type="PROSITE" id="PS50231">
    <property type="entry name" value="RICIN_B_LECTIN"/>
    <property type="match status" value="1"/>
</dbReference>